<evidence type="ECO:0000313" key="7">
    <source>
        <dbReference type="RefSeq" id="XP_008593067.1"/>
    </source>
</evidence>
<dbReference type="GeneID" id="103610743"/>
<dbReference type="Gene3D" id="3.30.40.10">
    <property type="entry name" value="Zinc/RING finger domain, C3HC4 (zinc finger)"/>
    <property type="match status" value="1"/>
</dbReference>
<sequence length="118" mass="13568">CQEERARLQAELEQKQQEAERRDAMYGEELGGQQALVQAMKRRVLELIQEKDHLWQKLQRLSCTVPGCCVVCHKIFGRLSRRYPCRLCGGLVCHACSADYKKRERCCPPCAQGETQVT</sequence>
<dbReference type="PROSITE" id="PS50178">
    <property type="entry name" value="ZF_FYVE"/>
    <property type="match status" value="1"/>
</dbReference>
<reference evidence="7" key="1">
    <citation type="submission" date="2025-08" db="UniProtKB">
        <authorList>
            <consortium name="RefSeq"/>
        </authorList>
    </citation>
    <scope>IDENTIFICATION</scope>
</reference>
<dbReference type="RefSeq" id="XP_008593067.1">
    <property type="nucleotide sequence ID" value="XM_008594845.1"/>
</dbReference>
<feature type="non-terminal residue" evidence="7">
    <location>
        <position position="1"/>
    </location>
</feature>
<evidence type="ECO:0000256" key="4">
    <source>
        <dbReference type="PROSITE-ProRule" id="PRU00091"/>
    </source>
</evidence>
<dbReference type="InterPro" id="IPR017455">
    <property type="entry name" value="Znf_FYVE-rel"/>
</dbReference>
<evidence type="ECO:0000313" key="6">
    <source>
        <dbReference type="Proteomes" id="UP000694923"/>
    </source>
</evidence>
<feature type="domain" description="FYVE-type" evidence="5">
    <location>
        <begin position="69"/>
        <end position="115"/>
    </location>
</feature>
<dbReference type="InterPro" id="IPR013083">
    <property type="entry name" value="Znf_RING/FYVE/PHD"/>
</dbReference>
<gene>
    <name evidence="7" type="primary">LOC103610743</name>
</gene>
<organism evidence="6 7">
    <name type="scientific">Galeopterus variegatus</name>
    <name type="common">Malayan flying lemur</name>
    <name type="synonym">Cynocephalus variegatus</name>
    <dbReference type="NCBI Taxonomy" id="482537"/>
    <lineage>
        <taxon>Eukaryota</taxon>
        <taxon>Metazoa</taxon>
        <taxon>Chordata</taxon>
        <taxon>Craniata</taxon>
        <taxon>Vertebrata</taxon>
        <taxon>Euteleostomi</taxon>
        <taxon>Mammalia</taxon>
        <taxon>Eutheria</taxon>
        <taxon>Euarchontoglires</taxon>
        <taxon>Dermoptera</taxon>
        <taxon>Cynocephalidae</taxon>
        <taxon>Galeopterus</taxon>
    </lineage>
</organism>
<evidence type="ECO:0000256" key="3">
    <source>
        <dbReference type="ARBA" id="ARBA00022833"/>
    </source>
</evidence>
<dbReference type="InterPro" id="IPR011011">
    <property type="entry name" value="Znf_FYVE_PHD"/>
</dbReference>
<keyword evidence="3" id="KW-0862">Zinc</keyword>
<evidence type="ECO:0000259" key="5">
    <source>
        <dbReference type="PROSITE" id="PS50178"/>
    </source>
</evidence>
<dbReference type="SUPFAM" id="SSF57903">
    <property type="entry name" value="FYVE/PHD zinc finger"/>
    <property type="match status" value="1"/>
</dbReference>
<keyword evidence="6" id="KW-1185">Reference proteome</keyword>
<proteinExistence type="predicted"/>
<dbReference type="InterPro" id="IPR059036">
    <property type="entry name" value="RUFY4_dom"/>
</dbReference>
<dbReference type="InterPro" id="IPR042939">
    <property type="entry name" value="RUFY4"/>
</dbReference>
<keyword evidence="1" id="KW-0479">Metal-binding</keyword>
<dbReference type="Proteomes" id="UP000694923">
    <property type="component" value="Unplaced"/>
</dbReference>
<evidence type="ECO:0000256" key="2">
    <source>
        <dbReference type="ARBA" id="ARBA00022771"/>
    </source>
</evidence>
<dbReference type="PANTHER" id="PTHR47732:SF1">
    <property type="entry name" value="RUN AND FYVE DOMAIN-CONTAINING PROTEIN 4"/>
    <property type="match status" value="1"/>
</dbReference>
<name>A0ABM0SJM6_GALVR</name>
<dbReference type="Pfam" id="PF25366">
    <property type="entry name" value="RUFY4"/>
    <property type="match status" value="1"/>
</dbReference>
<dbReference type="PANTHER" id="PTHR47732">
    <property type="entry name" value="RUN AND FYVE DOMAIN-CONTAINING PROTEIN 4"/>
    <property type="match status" value="1"/>
</dbReference>
<accession>A0ABM0SJM6</accession>
<protein>
    <submittedName>
        <fullName evidence="7">RUN and FYVE domain-containing protein 4-like</fullName>
    </submittedName>
</protein>
<keyword evidence="2 4" id="KW-0863">Zinc-finger</keyword>
<evidence type="ECO:0000256" key="1">
    <source>
        <dbReference type="ARBA" id="ARBA00022723"/>
    </source>
</evidence>